<keyword evidence="6" id="KW-0808">Transferase</keyword>
<dbReference type="Pfam" id="PF00512">
    <property type="entry name" value="HisKA"/>
    <property type="match status" value="1"/>
</dbReference>
<keyword evidence="6" id="KW-0418">Kinase</keyword>
<keyword evidence="4" id="KW-0812">Transmembrane</keyword>
<dbReference type="PANTHER" id="PTHR43547">
    <property type="entry name" value="TWO-COMPONENT HISTIDINE KINASE"/>
    <property type="match status" value="1"/>
</dbReference>
<evidence type="ECO:0000313" key="6">
    <source>
        <dbReference type="EMBL" id="NMH27426.1"/>
    </source>
</evidence>
<dbReference type="CDD" id="cd00082">
    <property type="entry name" value="HisKA"/>
    <property type="match status" value="1"/>
</dbReference>
<dbReference type="PROSITE" id="PS50109">
    <property type="entry name" value="HIS_KIN"/>
    <property type="match status" value="1"/>
</dbReference>
<dbReference type="SUPFAM" id="SSF47384">
    <property type="entry name" value="Homodimeric domain of signal transducing histidine kinase"/>
    <property type="match status" value="1"/>
</dbReference>
<gene>
    <name evidence="6" type="ORF">G6047_05220</name>
</gene>
<dbReference type="GO" id="GO:0000155">
    <property type="term" value="F:phosphorelay sensor kinase activity"/>
    <property type="evidence" value="ECO:0007669"/>
    <property type="project" value="InterPro"/>
</dbReference>
<sequence>MATFVHMSITGRLSKVKYFRLYAYMAIAIIVAFQAYWLYSVYDSRKTLILEEGQNILRAAVLDHDHQAVTRQLNGLADSNGNVDDVVKQLLTTLKNRKDISIKLQVDGKTAEDSLSRQMLDNLARPKAAAKINPEKEIYKAVSGAMAFKFGRTDYQVVFTHNDKSQAFPDTRNGSFAETQEIRSEVLDAGQYYHLRFYDINSIILRQIWPFLILSVFYLAICIGAVILLTKNVYRARKLMQQKDSFTNSMTHEFKTPMATISAALEALQNFGILDDREMTKEYLGIMGKDLNRLMEMTDSILMNARMSDGKIVLYPITVNLPDFVTGVCDDLKPILSKKSAELSIETDGDTIPVHIDKEHFGNVIRNLVDNAIKYSPEPARISIRIGSEKKSATLLFSDQGMGIPEKYKSEIFKPYFRIQENDTYTVKGFGLGLTYIRQIVLLSGGSISLQNQPAQTGTTFKISIPLHHD</sequence>
<feature type="transmembrane region" description="Helical" evidence="4">
    <location>
        <begin position="21"/>
        <end position="39"/>
    </location>
</feature>
<feature type="transmembrane region" description="Helical" evidence="4">
    <location>
        <begin position="208"/>
        <end position="230"/>
    </location>
</feature>
<evidence type="ECO:0000256" key="1">
    <source>
        <dbReference type="ARBA" id="ARBA00000085"/>
    </source>
</evidence>
<protein>
    <recommendedName>
        <fullName evidence="2">histidine kinase</fullName>
        <ecNumber evidence="2">2.7.13.3</ecNumber>
    </recommendedName>
</protein>
<dbReference type="AlphaFoldDB" id="A0A972FZ12"/>
<dbReference type="SUPFAM" id="SSF55874">
    <property type="entry name" value="ATPase domain of HSP90 chaperone/DNA topoisomerase II/histidine kinase"/>
    <property type="match status" value="1"/>
</dbReference>
<accession>A0A972FZ12</accession>
<dbReference type="SMART" id="SM00387">
    <property type="entry name" value="HATPase_c"/>
    <property type="match status" value="1"/>
</dbReference>
<dbReference type="CDD" id="cd00075">
    <property type="entry name" value="HATPase"/>
    <property type="match status" value="1"/>
</dbReference>
<feature type="domain" description="Histidine kinase" evidence="5">
    <location>
        <begin position="249"/>
        <end position="469"/>
    </location>
</feature>
<dbReference type="Pfam" id="PF02518">
    <property type="entry name" value="HATPase_c"/>
    <property type="match status" value="1"/>
</dbReference>
<keyword evidence="4" id="KW-0472">Membrane</keyword>
<dbReference type="EMBL" id="JAAMPU010000100">
    <property type="protein sequence ID" value="NMH27426.1"/>
    <property type="molecule type" value="Genomic_DNA"/>
</dbReference>
<dbReference type="InterPro" id="IPR004358">
    <property type="entry name" value="Sig_transdc_His_kin-like_C"/>
</dbReference>
<comment type="catalytic activity">
    <reaction evidence="1">
        <text>ATP + protein L-histidine = ADP + protein N-phospho-L-histidine.</text>
        <dbReference type="EC" id="2.7.13.3"/>
    </reaction>
</comment>
<organism evidence="6 7">
    <name type="scientific">Flavobacterium silvaticum</name>
    <dbReference type="NCBI Taxonomy" id="1852020"/>
    <lineage>
        <taxon>Bacteria</taxon>
        <taxon>Pseudomonadati</taxon>
        <taxon>Bacteroidota</taxon>
        <taxon>Flavobacteriia</taxon>
        <taxon>Flavobacteriales</taxon>
        <taxon>Flavobacteriaceae</taxon>
        <taxon>Flavobacterium</taxon>
    </lineage>
</organism>
<dbReference type="Gene3D" id="1.10.287.130">
    <property type="match status" value="1"/>
</dbReference>
<dbReference type="PRINTS" id="PR00344">
    <property type="entry name" value="BCTRLSENSOR"/>
</dbReference>
<evidence type="ECO:0000313" key="7">
    <source>
        <dbReference type="Proteomes" id="UP000712080"/>
    </source>
</evidence>
<comment type="caution">
    <text evidence="6">The sequence shown here is derived from an EMBL/GenBank/DDBJ whole genome shotgun (WGS) entry which is preliminary data.</text>
</comment>
<dbReference type="RefSeq" id="WP_169526424.1">
    <property type="nucleotide sequence ID" value="NZ_JAAMPU010000100.1"/>
</dbReference>
<dbReference type="Gene3D" id="3.30.565.10">
    <property type="entry name" value="Histidine kinase-like ATPase, C-terminal domain"/>
    <property type="match status" value="1"/>
</dbReference>
<evidence type="ECO:0000256" key="3">
    <source>
        <dbReference type="ARBA" id="ARBA00022553"/>
    </source>
</evidence>
<dbReference type="SMART" id="SM00388">
    <property type="entry name" value="HisKA"/>
    <property type="match status" value="1"/>
</dbReference>
<keyword evidence="3" id="KW-0597">Phosphoprotein</keyword>
<dbReference type="InterPro" id="IPR003661">
    <property type="entry name" value="HisK_dim/P_dom"/>
</dbReference>
<reference evidence="6" key="1">
    <citation type="submission" date="2020-02" db="EMBL/GenBank/DDBJ databases">
        <title>Flavobacterium sp. genome.</title>
        <authorList>
            <person name="Jung H.S."/>
            <person name="Baek J.H."/>
            <person name="Jeon C.O."/>
        </authorList>
    </citation>
    <scope>NUCLEOTIDE SEQUENCE</scope>
    <source>
        <strain evidence="6">SE-s28</strain>
    </source>
</reference>
<name>A0A972FZ12_9FLAO</name>
<dbReference type="PANTHER" id="PTHR43547:SF2">
    <property type="entry name" value="HYBRID SIGNAL TRANSDUCTION HISTIDINE KINASE C"/>
    <property type="match status" value="1"/>
</dbReference>
<evidence type="ECO:0000256" key="2">
    <source>
        <dbReference type="ARBA" id="ARBA00012438"/>
    </source>
</evidence>
<evidence type="ECO:0000259" key="5">
    <source>
        <dbReference type="PROSITE" id="PS50109"/>
    </source>
</evidence>
<keyword evidence="7" id="KW-1185">Reference proteome</keyword>
<dbReference type="InterPro" id="IPR003594">
    <property type="entry name" value="HATPase_dom"/>
</dbReference>
<keyword evidence="4" id="KW-1133">Transmembrane helix</keyword>
<evidence type="ECO:0000256" key="4">
    <source>
        <dbReference type="SAM" id="Phobius"/>
    </source>
</evidence>
<dbReference type="InterPro" id="IPR036890">
    <property type="entry name" value="HATPase_C_sf"/>
</dbReference>
<dbReference type="InterPro" id="IPR036097">
    <property type="entry name" value="HisK_dim/P_sf"/>
</dbReference>
<dbReference type="InterPro" id="IPR005467">
    <property type="entry name" value="His_kinase_dom"/>
</dbReference>
<dbReference type="Proteomes" id="UP000712080">
    <property type="component" value="Unassembled WGS sequence"/>
</dbReference>
<proteinExistence type="predicted"/>
<dbReference type="EC" id="2.7.13.3" evidence="2"/>